<dbReference type="PANTHER" id="PTHR13683">
    <property type="entry name" value="ASPARTYL PROTEASES"/>
    <property type="match status" value="1"/>
</dbReference>
<dbReference type="InterPro" id="IPR034164">
    <property type="entry name" value="Pepsin-like_dom"/>
</dbReference>
<accession>D8LYQ6</accession>
<dbReference type="Pfam" id="PF14541">
    <property type="entry name" value="TAXi_C"/>
    <property type="match status" value="1"/>
</dbReference>
<dbReference type="GO" id="GO:0006508">
    <property type="term" value="P:proteolysis"/>
    <property type="evidence" value="ECO:0007669"/>
    <property type="project" value="UniProtKB-KW"/>
</dbReference>
<dbReference type="PROSITE" id="PS51767">
    <property type="entry name" value="PEPTIDASE_A1"/>
    <property type="match status" value="1"/>
</dbReference>
<dbReference type="CDD" id="cd05471">
    <property type="entry name" value="pepsin_like"/>
    <property type="match status" value="1"/>
</dbReference>
<evidence type="ECO:0000256" key="4">
    <source>
        <dbReference type="ARBA" id="ARBA00022801"/>
    </source>
</evidence>
<dbReference type="InterPro" id="IPR001461">
    <property type="entry name" value="Aspartic_peptidase_A1"/>
</dbReference>
<evidence type="ECO:0000313" key="6">
    <source>
        <dbReference type="EMBL" id="CBK20711.2"/>
    </source>
</evidence>
<dbReference type="Proteomes" id="UP000008312">
    <property type="component" value="Unassembled WGS sequence"/>
</dbReference>
<keyword evidence="7" id="KW-1185">Reference proteome</keyword>
<keyword evidence="3" id="KW-0732">Signal</keyword>
<dbReference type="GO" id="GO:0004190">
    <property type="term" value="F:aspartic-type endopeptidase activity"/>
    <property type="evidence" value="ECO:0007669"/>
    <property type="project" value="InterPro"/>
</dbReference>
<dbReference type="InterPro" id="IPR021109">
    <property type="entry name" value="Peptidase_aspartic_dom_sf"/>
</dbReference>
<dbReference type="PANTHER" id="PTHR13683:SF375">
    <property type="entry name" value="PEPTIDASE A1 DOMAIN-CONTAINING PROTEIN"/>
    <property type="match status" value="1"/>
</dbReference>
<keyword evidence="2" id="KW-0645">Protease</keyword>
<dbReference type="InterPro" id="IPR032799">
    <property type="entry name" value="TAXi_C"/>
</dbReference>
<feature type="domain" description="Peptidase A1" evidence="5">
    <location>
        <begin position="1"/>
        <end position="279"/>
    </location>
</feature>
<comment type="similarity">
    <text evidence="1">Belongs to the peptidase A1 family.</text>
</comment>
<evidence type="ECO:0000259" key="5">
    <source>
        <dbReference type="PROSITE" id="PS51767"/>
    </source>
</evidence>
<dbReference type="AlphaFoldDB" id="D8LYQ6"/>
<evidence type="ECO:0000256" key="2">
    <source>
        <dbReference type="ARBA" id="ARBA00022670"/>
    </source>
</evidence>
<keyword evidence="4" id="KW-0378">Hydrolase</keyword>
<dbReference type="Gene3D" id="2.40.70.10">
    <property type="entry name" value="Acid Proteases"/>
    <property type="match status" value="2"/>
</dbReference>
<evidence type="ECO:0000313" key="7">
    <source>
        <dbReference type="Proteomes" id="UP000008312"/>
    </source>
</evidence>
<gene>
    <name evidence="6" type="ORF">GSBLH_T00006175001</name>
</gene>
<dbReference type="GeneID" id="24922300"/>
<dbReference type="InterPro" id="IPR033121">
    <property type="entry name" value="PEPTIDASE_A1"/>
</dbReference>
<organism evidence="6">
    <name type="scientific">Blastocystis hominis</name>
    <dbReference type="NCBI Taxonomy" id="12968"/>
    <lineage>
        <taxon>Eukaryota</taxon>
        <taxon>Sar</taxon>
        <taxon>Stramenopiles</taxon>
        <taxon>Bigyra</taxon>
        <taxon>Opalozoa</taxon>
        <taxon>Opalinata</taxon>
        <taxon>Blastocystidae</taxon>
        <taxon>Blastocystis</taxon>
    </lineage>
</organism>
<sequence length="295" mass="32304">MGFVTLLRYQFDRGNIPTSAHVPLGDSASFSSYGVYHQFGCFTVSGGLFKSQLADGIIGLAPREMSFIGSFQKHIHALRAANPQSAIREMFGFCFIEGGGFMTLGGMDAAAPLRPLCWTHFSSMERYFRVFTAGIFIGSQRAFRDLGKWNSMGGIMIDSGSTFSYLISSEYRVFVQAFHSALGEALRRANRTFPAVKRLREHDCFRLGSAGDLSLFPAVKIALGADCALEVAGRFYMFQAEGSVYCLGVYSDPSTVIGNNFLQGQSVVFDLEKRRWGVGVANISDLEGIGVLYAL</sequence>
<evidence type="ECO:0000256" key="3">
    <source>
        <dbReference type="ARBA" id="ARBA00022729"/>
    </source>
</evidence>
<protein>
    <recommendedName>
        <fullName evidence="5">Peptidase A1 domain-containing protein</fullName>
    </recommendedName>
</protein>
<dbReference type="SUPFAM" id="SSF50630">
    <property type="entry name" value="Acid proteases"/>
    <property type="match status" value="1"/>
</dbReference>
<dbReference type="OrthoDB" id="2747330at2759"/>
<name>D8LYQ6_BLAHO</name>
<dbReference type="InParanoid" id="D8LYQ6"/>
<dbReference type="EMBL" id="FN668639">
    <property type="protein sequence ID" value="CBK20711.2"/>
    <property type="molecule type" value="Genomic_DNA"/>
</dbReference>
<reference evidence="6" key="1">
    <citation type="submission" date="2010-02" db="EMBL/GenBank/DDBJ databases">
        <title>Sequencing and annotation of the Blastocystis hominis genome.</title>
        <authorList>
            <person name="Wincker P."/>
        </authorList>
    </citation>
    <scope>NUCLEOTIDE SEQUENCE</scope>
    <source>
        <strain evidence="6">Singapore isolate B</strain>
    </source>
</reference>
<dbReference type="RefSeq" id="XP_012894759.1">
    <property type="nucleotide sequence ID" value="XM_013039305.1"/>
</dbReference>
<proteinExistence type="inferred from homology"/>
<evidence type="ECO:0000256" key="1">
    <source>
        <dbReference type="ARBA" id="ARBA00007447"/>
    </source>
</evidence>